<reference evidence="3 4" key="1">
    <citation type="submission" date="2017-07" db="EMBL/GenBank/DDBJ databases">
        <title>Leptospira spp. isolated from tropical soils.</title>
        <authorList>
            <person name="Thibeaux R."/>
            <person name="Iraola G."/>
            <person name="Ferres I."/>
            <person name="Bierque E."/>
            <person name="Girault D."/>
            <person name="Soupe-Gilbert M.-E."/>
            <person name="Picardeau M."/>
            <person name="Goarant C."/>
        </authorList>
    </citation>
    <scope>NUCLEOTIDE SEQUENCE [LARGE SCALE GENOMIC DNA]</scope>
    <source>
        <strain evidence="1 4">FH2-B-C1</strain>
        <strain evidence="2 3">FH2-B-D1</strain>
    </source>
</reference>
<dbReference type="EMBL" id="NPDU01000001">
    <property type="protein sequence ID" value="PJZ63993.1"/>
    <property type="molecule type" value="Genomic_DNA"/>
</dbReference>
<organism evidence="1 4">
    <name type="scientific">Leptospira adleri</name>
    <dbReference type="NCBI Taxonomy" id="2023186"/>
    <lineage>
        <taxon>Bacteria</taxon>
        <taxon>Pseudomonadati</taxon>
        <taxon>Spirochaetota</taxon>
        <taxon>Spirochaetia</taxon>
        <taxon>Leptospirales</taxon>
        <taxon>Leptospiraceae</taxon>
        <taxon>Leptospira</taxon>
    </lineage>
</organism>
<protein>
    <submittedName>
        <fullName evidence="1">Uncharacterized protein</fullName>
    </submittedName>
</protein>
<dbReference type="Proteomes" id="UP000232149">
    <property type="component" value="Unassembled WGS sequence"/>
</dbReference>
<comment type="caution">
    <text evidence="1">The sequence shown here is derived from an EMBL/GenBank/DDBJ whole genome shotgun (WGS) entry which is preliminary data.</text>
</comment>
<name>A0A2M9YNV8_9LEPT</name>
<evidence type="ECO:0000313" key="3">
    <source>
        <dbReference type="Proteomes" id="UP000232149"/>
    </source>
</evidence>
<gene>
    <name evidence="2" type="ORF">CH376_00785</name>
    <name evidence="1" type="ORF">CH380_10325</name>
</gene>
<evidence type="ECO:0000313" key="4">
    <source>
        <dbReference type="Proteomes" id="UP000232188"/>
    </source>
</evidence>
<accession>A0A2M9YNV8</accession>
<keyword evidence="3" id="KW-1185">Reference proteome</keyword>
<dbReference type="AlphaFoldDB" id="A0A2M9YNV8"/>
<proteinExistence type="predicted"/>
<dbReference type="Proteomes" id="UP000232188">
    <property type="component" value="Unassembled WGS sequence"/>
</dbReference>
<evidence type="ECO:0000313" key="1">
    <source>
        <dbReference type="EMBL" id="PJZ53199.1"/>
    </source>
</evidence>
<dbReference type="EMBL" id="NPDV01000008">
    <property type="protein sequence ID" value="PJZ53199.1"/>
    <property type="molecule type" value="Genomic_DNA"/>
</dbReference>
<sequence length="118" mass="14198">MKVSLEELNQIEKRFRNYIFVLDFLLRETRTELTENRAKRETWLEGHENWKKKRYSTNRDDLSRLEKVIKKEGYNREFRPLQNTFDSKSGGSMRTGSELCFRPQTPQLINCEPYSMGN</sequence>
<evidence type="ECO:0000313" key="2">
    <source>
        <dbReference type="EMBL" id="PJZ63993.1"/>
    </source>
</evidence>